<dbReference type="GO" id="GO:0006508">
    <property type="term" value="P:proteolysis"/>
    <property type="evidence" value="ECO:0007669"/>
    <property type="project" value="UniProtKB-KW"/>
</dbReference>
<keyword evidence="5" id="KW-0862">Zinc</keyword>
<keyword evidence="6" id="KW-0482">Metalloprotease</keyword>
<organism evidence="9 10">
    <name type="scientific">Leadbetterella byssophila (strain DSM 17132 / JCM 16389 / KACC 11308 / NBRC 106382 / 4M15)</name>
    <dbReference type="NCBI Taxonomy" id="649349"/>
    <lineage>
        <taxon>Bacteria</taxon>
        <taxon>Pseudomonadati</taxon>
        <taxon>Bacteroidota</taxon>
        <taxon>Cytophagia</taxon>
        <taxon>Cytophagales</taxon>
        <taxon>Leadbetterellaceae</taxon>
        <taxon>Leadbetterella</taxon>
    </lineage>
</organism>
<keyword evidence="10" id="KW-1185">Reference proteome</keyword>
<dbReference type="Gene3D" id="3.40.630.10">
    <property type="entry name" value="Zn peptidases"/>
    <property type="match status" value="1"/>
</dbReference>
<dbReference type="CDD" id="cd06237">
    <property type="entry name" value="M14_Nna1-like"/>
    <property type="match status" value="1"/>
</dbReference>
<dbReference type="Pfam" id="PF18027">
    <property type="entry name" value="Pepdidase_M14_N"/>
    <property type="match status" value="1"/>
</dbReference>
<evidence type="ECO:0000259" key="8">
    <source>
        <dbReference type="PROSITE" id="PS52035"/>
    </source>
</evidence>
<dbReference type="OrthoDB" id="1119199at2"/>
<dbReference type="RefSeq" id="WP_013409296.1">
    <property type="nucleotide sequence ID" value="NC_014655.1"/>
</dbReference>
<feature type="active site" description="Proton donor/acceptor" evidence="7">
    <location>
        <position position="361"/>
    </location>
</feature>
<keyword evidence="9" id="KW-0121">Carboxypeptidase</keyword>
<protein>
    <submittedName>
        <fullName evidence="9">Peptidase M14 carboxypeptidase A</fullName>
    </submittedName>
</protein>
<dbReference type="HOGENOM" id="CLU_635871_0_0_10"/>
<dbReference type="KEGG" id="lby:Lbys_2596"/>
<dbReference type="EMBL" id="CP002305">
    <property type="protein sequence ID" value="ADQ18258.1"/>
    <property type="molecule type" value="Genomic_DNA"/>
</dbReference>
<name>E4RZL5_LEAB4</name>
<comment type="cofactor">
    <cofactor evidence="1">
        <name>Zn(2+)</name>
        <dbReference type="ChEBI" id="CHEBI:29105"/>
    </cofactor>
</comment>
<dbReference type="PANTHER" id="PTHR11705">
    <property type="entry name" value="PROTEASE FAMILY M14 CARBOXYPEPTIDASE A,B"/>
    <property type="match status" value="1"/>
</dbReference>
<evidence type="ECO:0000256" key="4">
    <source>
        <dbReference type="ARBA" id="ARBA00022801"/>
    </source>
</evidence>
<dbReference type="InterPro" id="IPR040626">
    <property type="entry name" value="Pepdidase_M14_N"/>
</dbReference>
<accession>E4RZL5</accession>
<dbReference type="Pfam" id="PF00246">
    <property type="entry name" value="Peptidase_M14"/>
    <property type="match status" value="1"/>
</dbReference>
<evidence type="ECO:0000313" key="10">
    <source>
        <dbReference type="Proteomes" id="UP000007435"/>
    </source>
</evidence>
<comment type="similarity">
    <text evidence="2 7">Belongs to the peptidase M14 family.</text>
</comment>
<dbReference type="SMART" id="SM00631">
    <property type="entry name" value="Zn_pept"/>
    <property type="match status" value="1"/>
</dbReference>
<dbReference type="GO" id="GO:0004181">
    <property type="term" value="F:metallocarboxypeptidase activity"/>
    <property type="evidence" value="ECO:0007669"/>
    <property type="project" value="InterPro"/>
</dbReference>
<dbReference type="AlphaFoldDB" id="E4RZL5"/>
<dbReference type="eggNOG" id="COG2866">
    <property type="taxonomic scope" value="Bacteria"/>
</dbReference>
<feature type="domain" description="Peptidase M14" evidence="8">
    <location>
        <begin position="135"/>
        <end position="389"/>
    </location>
</feature>
<dbReference type="PROSITE" id="PS52035">
    <property type="entry name" value="PEPTIDASE_M14"/>
    <property type="match status" value="1"/>
</dbReference>
<reference evidence="9 10" key="2">
    <citation type="journal article" date="2011" name="Stand. Genomic Sci.">
        <title>Complete genome sequence of Leadbetterella byssophila type strain (4M15).</title>
        <authorList>
            <person name="Abt B."/>
            <person name="Teshima H."/>
            <person name="Lucas S."/>
            <person name="Lapidus A."/>
            <person name="Del Rio T.G."/>
            <person name="Nolan M."/>
            <person name="Tice H."/>
            <person name="Cheng J.F."/>
            <person name="Pitluck S."/>
            <person name="Liolios K."/>
            <person name="Pagani I."/>
            <person name="Ivanova N."/>
            <person name="Mavromatis K."/>
            <person name="Pati A."/>
            <person name="Tapia R."/>
            <person name="Han C."/>
            <person name="Goodwin L."/>
            <person name="Chen A."/>
            <person name="Palaniappan K."/>
            <person name="Land M."/>
            <person name="Hauser L."/>
            <person name="Chang Y.J."/>
            <person name="Jeffries C.D."/>
            <person name="Rohde M."/>
            <person name="Goker M."/>
            <person name="Tindall B.J."/>
            <person name="Detter J.C."/>
            <person name="Woyke T."/>
            <person name="Bristow J."/>
            <person name="Eisen J.A."/>
            <person name="Markowitz V."/>
            <person name="Hugenholtz P."/>
            <person name="Klenk H.P."/>
            <person name="Kyrpides N.C."/>
        </authorList>
    </citation>
    <scope>NUCLEOTIDE SEQUENCE [LARGE SCALE GENOMIC DNA]</scope>
    <source>
        <strain evidence="10">DSM 17132 / JCM 16389 / KACC 11308 / NBRC 106382 / 4M15</strain>
    </source>
</reference>
<dbReference type="SUPFAM" id="SSF53187">
    <property type="entry name" value="Zn-dependent exopeptidases"/>
    <property type="match status" value="1"/>
</dbReference>
<evidence type="ECO:0000256" key="3">
    <source>
        <dbReference type="ARBA" id="ARBA00022670"/>
    </source>
</evidence>
<evidence type="ECO:0000256" key="6">
    <source>
        <dbReference type="ARBA" id="ARBA00023049"/>
    </source>
</evidence>
<gene>
    <name evidence="9" type="ordered locus">Lbys_2596</name>
</gene>
<keyword evidence="3" id="KW-0645">Protease</keyword>
<evidence type="ECO:0000313" key="9">
    <source>
        <dbReference type="EMBL" id="ADQ18258.1"/>
    </source>
</evidence>
<dbReference type="GO" id="GO:0008270">
    <property type="term" value="F:zinc ion binding"/>
    <property type="evidence" value="ECO:0007669"/>
    <property type="project" value="InterPro"/>
</dbReference>
<evidence type="ECO:0000256" key="5">
    <source>
        <dbReference type="ARBA" id="ARBA00022833"/>
    </source>
</evidence>
<proteinExistence type="inferred from homology"/>
<evidence type="ECO:0000256" key="2">
    <source>
        <dbReference type="ARBA" id="ARBA00005988"/>
    </source>
</evidence>
<dbReference type="InterPro" id="IPR000834">
    <property type="entry name" value="Peptidase_M14"/>
</dbReference>
<dbReference type="PANTHER" id="PTHR11705:SF143">
    <property type="entry name" value="SLL0236 PROTEIN"/>
    <property type="match status" value="1"/>
</dbReference>
<sequence>MYKILLLMSFSITLIAQNFKGQEPIKPVDTRSRPTLGRCKGRVELGDVIIENKFEGGACEQPYLDSTGAICIPIAPENEPINSSPWYAFRISTEEHREVEIKLIYPSKYKHRYDPKWSGDRVHWHQLGGKSSGSEYTFYLELSNRPLFVASQPLFTSSDVYRWILDLTGSEPLKIGNTPNGLPIPYFEIGNKSSKRQLVFLGRQHPPEVTGHKAMQYFIEELSQLPEFTDNYHALVLPLLNPDGVDAGNWRHNSRGVDLNRDWYEFHQDETRLVRDFLKNWVQGDLIFSIDFHSTYEDIYYIVNPDLKKGRTRFVEEWIRTSSKHLPDYSPHIKPLYFEPPTSTAFSYLFETYGTEALVFEIGDKTEDEFIRKKSRASARELVEILKKY</sequence>
<dbReference type="Proteomes" id="UP000007435">
    <property type="component" value="Chromosome"/>
</dbReference>
<dbReference type="GO" id="GO:0005615">
    <property type="term" value="C:extracellular space"/>
    <property type="evidence" value="ECO:0007669"/>
    <property type="project" value="TreeGrafter"/>
</dbReference>
<reference key="1">
    <citation type="submission" date="2010-11" db="EMBL/GenBank/DDBJ databases">
        <title>The complete genome of Leadbetterella byssophila DSM 17132.</title>
        <authorList>
            <consortium name="US DOE Joint Genome Institute (JGI-PGF)"/>
            <person name="Lucas S."/>
            <person name="Copeland A."/>
            <person name="Lapidus A."/>
            <person name="Glavina del Rio T."/>
            <person name="Dalin E."/>
            <person name="Tice H."/>
            <person name="Bruce D."/>
            <person name="Goodwin L."/>
            <person name="Pitluck S."/>
            <person name="Kyrpides N."/>
            <person name="Mavromatis K."/>
            <person name="Ivanova N."/>
            <person name="Teshima H."/>
            <person name="Brettin T."/>
            <person name="Detter J.C."/>
            <person name="Han C."/>
            <person name="Tapia R."/>
            <person name="Land M."/>
            <person name="Hauser L."/>
            <person name="Markowitz V."/>
            <person name="Cheng J.-F."/>
            <person name="Hugenholtz P."/>
            <person name="Woyke T."/>
            <person name="Wu D."/>
            <person name="Tindall B."/>
            <person name="Pomrenke H.G."/>
            <person name="Brambilla E."/>
            <person name="Klenk H.-P."/>
            <person name="Eisen J.A."/>
        </authorList>
    </citation>
    <scope>NUCLEOTIDE SEQUENCE [LARGE SCALE GENOMIC DNA]</scope>
    <source>
        <strain>DSM 17132</strain>
    </source>
</reference>
<keyword evidence="4" id="KW-0378">Hydrolase</keyword>
<evidence type="ECO:0000256" key="1">
    <source>
        <dbReference type="ARBA" id="ARBA00001947"/>
    </source>
</evidence>
<dbReference type="STRING" id="649349.Lbys_2596"/>
<evidence type="ECO:0000256" key="7">
    <source>
        <dbReference type="PROSITE-ProRule" id="PRU01379"/>
    </source>
</evidence>